<evidence type="ECO:0000256" key="3">
    <source>
        <dbReference type="ARBA" id="ARBA00006600"/>
    </source>
</evidence>
<evidence type="ECO:0000256" key="7">
    <source>
        <dbReference type="ARBA" id="ARBA00022737"/>
    </source>
</evidence>
<dbReference type="GO" id="GO:0005886">
    <property type="term" value="C:plasma membrane"/>
    <property type="evidence" value="ECO:0007669"/>
    <property type="project" value="UniProtKB-SubCell"/>
</dbReference>
<keyword evidence="4" id="KW-1003">Cell membrane</keyword>
<dbReference type="InterPro" id="IPR052386">
    <property type="entry name" value="GPSM"/>
</dbReference>
<keyword evidence="9" id="KW-0472">Membrane</keyword>
<name>A0AA39KSD0_9HYME</name>
<keyword evidence="13" id="KW-1185">Reference proteome</keyword>
<accession>A0AA39KSD0</accession>
<comment type="caution">
    <text evidence="12">The sequence shown here is derived from an EMBL/GenBank/DDBJ whole genome shotgun (WGS) entry which is preliminary data.</text>
</comment>
<keyword evidence="6" id="KW-0597">Phosphoprotein</keyword>
<dbReference type="PANTHER" id="PTHR45954:SF1">
    <property type="entry name" value="LD33695P"/>
    <property type="match status" value="1"/>
</dbReference>
<dbReference type="FunFam" id="1.25.40.10:FF:000043">
    <property type="entry name" value="G-protein-signaling modulator 2 isoform X1"/>
    <property type="match status" value="1"/>
</dbReference>
<sequence length="622" mass="69292">MAFTNTNVENITAETQNGGIDSNTCLELALEGERLCKAGDCRSGVAFFQAAIQAGTDDLSTLSAIYSQLGNAYFYLGDYAKAMQYHKHDLTLARTMGDKLGEAKSSGNLGNTLKVMGKFDEAMICCKRHLEISREIGDKLSEGRALYNLGNVYHAKSKQGGRGHRDPGEFSEDIKQCLQQAVGYYEQNLELMRELGDSAAQGRACGNLGNTFYLLGEFQKAIYYHNERLKIAREFGDKAAERRANTNLGNSHIFLGEFEKAAQHYKRTLVLAQELSDRAVEAQACYSLGNTYTLLHDYPAAIEYHLRHLVIAQQLMDRVGEGRACWSLGNAYSAMDNHEKALHFATLHLNISKELGDPMGQATAQMNVGDLQKILGMENNEKENDTAVNNNPTTNTTTINAASSPGRYRLRRQSMDNLDLIKLTPDGKQKVDPPIARAGIAPQPSQEEEEENFFELLSRFQSGRMDDQRCVLNTNRKPRIKSPAPPLPENEKEEDDLLELIAGMQSKRMDEQRVTLPYLPGLNTNPKHQTTMKTPVRTPQDADDSFIDMVLRCQSSRLEDQRSPLPAASIVQDAEEEPNQRSNGNNIQSATTVPEEDLFALIQRLQAGRMEDQRASGPGKYH</sequence>
<evidence type="ECO:0000256" key="11">
    <source>
        <dbReference type="SAM" id="MobiDB-lite"/>
    </source>
</evidence>
<feature type="region of interest" description="Disordered" evidence="11">
    <location>
        <begin position="517"/>
        <end position="541"/>
    </location>
</feature>
<feature type="repeat" description="TPR" evidence="10">
    <location>
        <begin position="63"/>
        <end position="96"/>
    </location>
</feature>
<reference evidence="12" key="1">
    <citation type="journal article" date="2023" name="bioRxiv">
        <title>Scaffold-level genome assemblies of two parasitoid biocontrol wasps reveal the parthenogenesis mechanism and an associated novel virus.</title>
        <authorList>
            <person name="Inwood S."/>
            <person name="Skelly J."/>
            <person name="Guhlin J."/>
            <person name="Harrop T."/>
            <person name="Goldson S."/>
            <person name="Dearden P."/>
        </authorList>
    </citation>
    <scope>NUCLEOTIDE SEQUENCE</scope>
    <source>
        <strain evidence="12">Irish</strain>
        <tissue evidence="12">Whole body</tissue>
    </source>
</reference>
<feature type="compositionally biased region" description="Polar residues" evidence="11">
    <location>
        <begin position="522"/>
        <end position="533"/>
    </location>
</feature>
<dbReference type="Pfam" id="PF02188">
    <property type="entry name" value="GoLoco"/>
    <property type="match status" value="4"/>
</dbReference>
<dbReference type="Proteomes" id="UP001168990">
    <property type="component" value="Unassembled WGS sequence"/>
</dbReference>
<feature type="region of interest" description="Disordered" evidence="11">
    <location>
        <begin position="603"/>
        <end position="622"/>
    </location>
</feature>
<dbReference type="PROSITE" id="PS50005">
    <property type="entry name" value="TPR"/>
    <property type="match status" value="2"/>
</dbReference>
<evidence type="ECO:0000256" key="2">
    <source>
        <dbReference type="ARBA" id="ARBA00004496"/>
    </source>
</evidence>
<dbReference type="GO" id="GO:0005092">
    <property type="term" value="F:GDP-dissociation inhibitor activity"/>
    <property type="evidence" value="ECO:0007669"/>
    <property type="project" value="TreeGrafter"/>
</dbReference>
<evidence type="ECO:0000256" key="9">
    <source>
        <dbReference type="ARBA" id="ARBA00023136"/>
    </source>
</evidence>
<gene>
    <name evidence="12" type="ORF">PV328_005220</name>
</gene>
<evidence type="ECO:0000313" key="13">
    <source>
        <dbReference type="Proteomes" id="UP001168990"/>
    </source>
</evidence>
<dbReference type="Gene3D" id="1.25.40.10">
    <property type="entry name" value="Tetratricopeptide repeat domain"/>
    <property type="match status" value="3"/>
</dbReference>
<evidence type="ECO:0000256" key="8">
    <source>
        <dbReference type="ARBA" id="ARBA00022803"/>
    </source>
</evidence>
<dbReference type="AlphaFoldDB" id="A0AA39KSD0"/>
<dbReference type="InterPro" id="IPR003109">
    <property type="entry name" value="GoLoco_motif"/>
</dbReference>
<dbReference type="SMART" id="SM00028">
    <property type="entry name" value="TPR"/>
    <property type="match status" value="6"/>
</dbReference>
<dbReference type="InterPro" id="IPR019734">
    <property type="entry name" value="TPR_rpt"/>
</dbReference>
<reference evidence="12" key="2">
    <citation type="submission" date="2023-03" db="EMBL/GenBank/DDBJ databases">
        <authorList>
            <person name="Inwood S.N."/>
            <person name="Skelly J.G."/>
            <person name="Guhlin J."/>
            <person name="Harrop T.W.R."/>
            <person name="Goldson S.G."/>
            <person name="Dearden P.K."/>
        </authorList>
    </citation>
    <scope>NUCLEOTIDE SEQUENCE</scope>
    <source>
        <strain evidence="12">Irish</strain>
        <tissue evidence="12">Whole body</tissue>
    </source>
</reference>
<protein>
    <recommendedName>
        <fullName evidence="14">G-protein-signaling modulator 2</fullName>
    </recommendedName>
</protein>
<feature type="region of interest" description="Disordered" evidence="11">
    <location>
        <begin position="571"/>
        <end position="595"/>
    </location>
</feature>
<dbReference type="PROSITE" id="PS50877">
    <property type="entry name" value="GOLOCO"/>
    <property type="match status" value="4"/>
</dbReference>
<keyword evidence="7" id="KW-0677">Repeat</keyword>
<evidence type="ECO:0000256" key="1">
    <source>
        <dbReference type="ARBA" id="ARBA00004236"/>
    </source>
</evidence>
<comment type="subcellular location">
    <subcellularLocation>
        <location evidence="1">Cell membrane</location>
    </subcellularLocation>
    <subcellularLocation>
        <location evidence="2">Cytoplasm</location>
    </subcellularLocation>
</comment>
<feature type="repeat" description="TPR" evidence="10">
    <location>
        <begin position="242"/>
        <end position="275"/>
    </location>
</feature>
<feature type="compositionally biased region" description="Polar residues" evidence="11">
    <location>
        <begin position="580"/>
        <end position="592"/>
    </location>
</feature>
<dbReference type="SUPFAM" id="SSF48452">
    <property type="entry name" value="TPR-like"/>
    <property type="match status" value="2"/>
</dbReference>
<dbReference type="Pfam" id="PF13374">
    <property type="entry name" value="TPR_10"/>
    <property type="match status" value="1"/>
</dbReference>
<dbReference type="SMART" id="SM00390">
    <property type="entry name" value="GoLoco"/>
    <property type="match status" value="4"/>
</dbReference>
<dbReference type="InterPro" id="IPR011990">
    <property type="entry name" value="TPR-like_helical_dom_sf"/>
</dbReference>
<evidence type="ECO:0000313" key="12">
    <source>
        <dbReference type="EMBL" id="KAK0171821.1"/>
    </source>
</evidence>
<dbReference type="GO" id="GO:0005938">
    <property type="term" value="C:cell cortex"/>
    <property type="evidence" value="ECO:0007669"/>
    <property type="project" value="TreeGrafter"/>
</dbReference>
<dbReference type="Pfam" id="PF13424">
    <property type="entry name" value="TPR_12"/>
    <property type="match status" value="2"/>
</dbReference>
<dbReference type="PANTHER" id="PTHR45954">
    <property type="entry name" value="LD33695P"/>
    <property type="match status" value="1"/>
</dbReference>
<evidence type="ECO:0008006" key="14">
    <source>
        <dbReference type="Google" id="ProtNLM"/>
    </source>
</evidence>
<keyword evidence="8 10" id="KW-0802">TPR repeat</keyword>
<proteinExistence type="inferred from homology"/>
<dbReference type="GO" id="GO:0001965">
    <property type="term" value="F:G-protein alpha-subunit binding"/>
    <property type="evidence" value="ECO:0007669"/>
    <property type="project" value="TreeGrafter"/>
</dbReference>
<dbReference type="EMBL" id="JAQQBS010000002">
    <property type="protein sequence ID" value="KAK0171821.1"/>
    <property type="molecule type" value="Genomic_DNA"/>
</dbReference>
<organism evidence="12 13">
    <name type="scientific">Microctonus aethiopoides</name>
    <dbReference type="NCBI Taxonomy" id="144406"/>
    <lineage>
        <taxon>Eukaryota</taxon>
        <taxon>Metazoa</taxon>
        <taxon>Ecdysozoa</taxon>
        <taxon>Arthropoda</taxon>
        <taxon>Hexapoda</taxon>
        <taxon>Insecta</taxon>
        <taxon>Pterygota</taxon>
        <taxon>Neoptera</taxon>
        <taxon>Endopterygota</taxon>
        <taxon>Hymenoptera</taxon>
        <taxon>Apocrita</taxon>
        <taxon>Ichneumonoidea</taxon>
        <taxon>Braconidae</taxon>
        <taxon>Euphorinae</taxon>
        <taxon>Microctonus</taxon>
    </lineage>
</organism>
<keyword evidence="5" id="KW-0963">Cytoplasm</keyword>
<evidence type="ECO:0000256" key="6">
    <source>
        <dbReference type="ARBA" id="ARBA00022553"/>
    </source>
</evidence>
<evidence type="ECO:0000256" key="10">
    <source>
        <dbReference type="PROSITE-ProRule" id="PRU00339"/>
    </source>
</evidence>
<dbReference type="GO" id="GO:0000132">
    <property type="term" value="P:establishment of mitotic spindle orientation"/>
    <property type="evidence" value="ECO:0007669"/>
    <property type="project" value="TreeGrafter"/>
</dbReference>
<evidence type="ECO:0000256" key="4">
    <source>
        <dbReference type="ARBA" id="ARBA00022475"/>
    </source>
</evidence>
<comment type="similarity">
    <text evidence="3">Belongs to the GPSM family.</text>
</comment>
<evidence type="ECO:0000256" key="5">
    <source>
        <dbReference type="ARBA" id="ARBA00022490"/>
    </source>
</evidence>